<gene>
    <name evidence="4" type="ORF">IFE08_11760</name>
</gene>
<dbReference type="Pfam" id="PF02707">
    <property type="entry name" value="MOSP_N"/>
    <property type="match status" value="1"/>
</dbReference>
<feature type="domain" description="Major outer sheath protein N-terminal" evidence="2">
    <location>
        <begin position="87"/>
        <end position="326"/>
    </location>
</feature>
<feature type="signal peptide" evidence="1">
    <location>
        <begin position="1"/>
        <end position="20"/>
    </location>
</feature>
<sequence>MKKILLILIALVLVGGAVFAQDAPEMPAPVFKGSATLSWGIDLGYGTDKYGSALISHGFLNEATASVSLPFVKSGSKKGEGDVYALINLDGVKLGLEADLKAAKATGKIDKVEAKIVFYGAYITVYNAPEMKTKYAADATSLITDDNYGIFNSGFGGYGTKIGYANPDLMDLDVGIKFTSNGSWKDRDGSLGAEYVETVTVKANRVNGTGSIYVKDGHELRDMSGKVVATGPGWKRVPSGQYMVYKSAYYRYRMNGHYGLGIDFHMAPVEKYLTVDANFNMTFDTAGSYRTDVESNFDDMRVMNVGAMIKSEPIDGLMFKLGFDGGHAFKKTSDVSVPLFAWALGFGTEYKNSKAGTIDAGLYVSSDGTPYGNGSTFDPYKLNLVPDGKGGVEEKPLADGSKPGRGITNIAFTVGYSGLPAVEGLDLHARLNVFGLLHKISKEDRENGWLLPLGLNVGAGYKAMLTDSIWIKPYADLWGETNSSIYSDDTPKSEQKRYFGLAYKVGLAVSPMERLTIDLNWSHGKAFAPGAVMGNGLMFGAGQWRSAPCQHKADNGRFILSAKITY</sequence>
<evidence type="ECO:0000259" key="3">
    <source>
        <dbReference type="Pfam" id="PF02722"/>
    </source>
</evidence>
<feature type="chain" id="PRO_5032894546" evidence="1">
    <location>
        <begin position="21"/>
        <end position="566"/>
    </location>
</feature>
<dbReference type="Proteomes" id="UP000593915">
    <property type="component" value="Chromosome"/>
</dbReference>
<accession>A0A7S6WNM3</accession>
<dbReference type="NCBIfam" id="NF033926">
    <property type="entry name" value="msp_porin"/>
    <property type="match status" value="1"/>
</dbReference>
<dbReference type="Pfam" id="PF02722">
    <property type="entry name" value="MOSP_C"/>
    <property type="match status" value="1"/>
</dbReference>
<proteinExistence type="predicted"/>
<organism evidence="4 5">
    <name type="scientific">Treponema pedis</name>
    <dbReference type="NCBI Taxonomy" id="409322"/>
    <lineage>
        <taxon>Bacteria</taxon>
        <taxon>Pseudomonadati</taxon>
        <taxon>Spirochaetota</taxon>
        <taxon>Spirochaetia</taxon>
        <taxon>Spirochaetales</taxon>
        <taxon>Treponemataceae</taxon>
        <taxon>Treponema</taxon>
    </lineage>
</organism>
<protein>
    <submittedName>
        <fullName evidence="4">MSP porin</fullName>
    </submittedName>
</protein>
<evidence type="ECO:0000256" key="1">
    <source>
        <dbReference type="SAM" id="SignalP"/>
    </source>
</evidence>
<evidence type="ECO:0000313" key="5">
    <source>
        <dbReference type="Proteomes" id="UP000593915"/>
    </source>
</evidence>
<feature type="domain" description="Major outer sheath protein C-terminal" evidence="3">
    <location>
        <begin position="451"/>
        <end position="525"/>
    </location>
</feature>
<reference evidence="4 5" key="1">
    <citation type="submission" date="2020-09" db="EMBL/GenBank/DDBJ databases">
        <title>Characterization of Treponema spp. from bovine digital dermatitis in Korea.</title>
        <authorList>
            <person name="Espiritu H.M."/>
            <person name="Cho Y.I."/>
            <person name="Mamuad L."/>
        </authorList>
    </citation>
    <scope>NUCLEOTIDE SEQUENCE [LARGE SCALE GENOMIC DNA]</scope>
    <source>
        <strain evidence="4 5">KS1</strain>
    </source>
</reference>
<dbReference type="AlphaFoldDB" id="A0A7S6WNM3"/>
<dbReference type="RefSeq" id="WP_194076004.1">
    <property type="nucleotide sequence ID" value="NZ_CP061839.1"/>
</dbReference>
<evidence type="ECO:0000259" key="2">
    <source>
        <dbReference type="Pfam" id="PF02707"/>
    </source>
</evidence>
<dbReference type="InterPro" id="IPR003857">
    <property type="entry name" value="MOSP_N"/>
</dbReference>
<keyword evidence="1" id="KW-0732">Signal</keyword>
<dbReference type="EMBL" id="CP061839">
    <property type="protein sequence ID" value="QOW60473.1"/>
    <property type="molecule type" value="Genomic_DNA"/>
</dbReference>
<dbReference type="InterPro" id="IPR003872">
    <property type="entry name" value="MOSP_C"/>
</dbReference>
<evidence type="ECO:0000313" key="4">
    <source>
        <dbReference type="EMBL" id="QOW60473.1"/>
    </source>
</evidence>
<name>A0A7S6WNM3_9SPIR</name>